<organism evidence="2">
    <name type="scientific">marine metagenome</name>
    <dbReference type="NCBI Taxonomy" id="408172"/>
    <lineage>
        <taxon>unclassified sequences</taxon>
        <taxon>metagenomes</taxon>
        <taxon>ecological metagenomes</taxon>
    </lineage>
</organism>
<evidence type="ECO:0000313" key="2">
    <source>
        <dbReference type="EMBL" id="SVD82313.1"/>
    </source>
</evidence>
<dbReference type="PROSITE" id="PS50125">
    <property type="entry name" value="GUANYLATE_CYCLASE_2"/>
    <property type="match status" value="1"/>
</dbReference>
<name>A0A382YGA7_9ZZZZ</name>
<feature type="domain" description="Guanylate cyclase" evidence="1">
    <location>
        <begin position="73"/>
        <end position="205"/>
    </location>
</feature>
<feature type="non-terminal residue" evidence="2">
    <location>
        <position position="216"/>
    </location>
</feature>
<gene>
    <name evidence="2" type="ORF">METZ01_LOCUS435167</name>
</gene>
<dbReference type="InterPro" id="IPR001054">
    <property type="entry name" value="A/G_cyclase"/>
</dbReference>
<dbReference type="PANTHER" id="PTHR43081">
    <property type="entry name" value="ADENYLATE CYCLASE, TERMINAL-DIFFERENTIATION SPECIFIC-RELATED"/>
    <property type="match status" value="1"/>
</dbReference>
<dbReference type="PANTHER" id="PTHR43081:SF1">
    <property type="entry name" value="ADENYLATE CYCLASE, TERMINAL-DIFFERENTIATION SPECIFIC"/>
    <property type="match status" value="1"/>
</dbReference>
<sequence length="216" mass="22863">MDASDQIISELRKLNATLSDLTSHIGKMCSDVNTLSTGLNSIPQLPGSSVGTETSTDSTVPTAELASARKHVTVVFADISGFTAMSEKLDPEEVSTMMNDCLTQMADIVIGYQGHVDKFIGDCIMALFGAPVAHENDAELAVRAALDMNQAVIDYNRNLPIKLEKPLTLHTGINTGLVVAGNVGSGQKLEYTVMGDTVNLASRLESTASSGQIFIS</sequence>
<evidence type="ECO:0000259" key="1">
    <source>
        <dbReference type="PROSITE" id="PS50125"/>
    </source>
</evidence>
<reference evidence="2" key="1">
    <citation type="submission" date="2018-05" db="EMBL/GenBank/DDBJ databases">
        <authorList>
            <person name="Lanie J.A."/>
            <person name="Ng W.-L."/>
            <person name="Kazmierczak K.M."/>
            <person name="Andrzejewski T.M."/>
            <person name="Davidsen T.M."/>
            <person name="Wayne K.J."/>
            <person name="Tettelin H."/>
            <person name="Glass J.I."/>
            <person name="Rusch D."/>
            <person name="Podicherti R."/>
            <person name="Tsui H.-C.T."/>
            <person name="Winkler M.E."/>
        </authorList>
    </citation>
    <scope>NUCLEOTIDE SEQUENCE</scope>
</reference>
<protein>
    <recommendedName>
        <fullName evidence="1">Guanylate cyclase domain-containing protein</fullName>
    </recommendedName>
</protein>
<accession>A0A382YGA7</accession>
<dbReference type="InterPro" id="IPR029787">
    <property type="entry name" value="Nucleotide_cyclase"/>
</dbReference>
<dbReference type="CDD" id="cd07302">
    <property type="entry name" value="CHD"/>
    <property type="match status" value="1"/>
</dbReference>
<dbReference type="EMBL" id="UINC01175610">
    <property type="protein sequence ID" value="SVD82313.1"/>
    <property type="molecule type" value="Genomic_DNA"/>
</dbReference>
<dbReference type="Gene3D" id="3.30.70.1230">
    <property type="entry name" value="Nucleotide cyclase"/>
    <property type="match status" value="1"/>
</dbReference>
<proteinExistence type="predicted"/>
<dbReference type="GO" id="GO:0035556">
    <property type="term" value="P:intracellular signal transduction"/>
    <property type="evidence" value="ECO:0007669"/>
    <property type="project" value="InterPro"/>
</dbReference>
<dbReference type="GO" id="GO:0009190">
    <property type="term" value="P:cyclic nucleotide biosynthetic process"/>
    <property type="evidence" value="ECO:0007669"/>
    <property type="project" value="InterPro"/>
</dbReference>
<dbReference type="SMART" id="SM00044">
    <property type="entry name" value="CYCc"/>
    <property type="match status" value="1"/>
</dbReference>
<dbReference type="AlphaFoldDB" id="A0A382YGA7"/>
<dbReference type="Pfam" id="PF00211">
    <property type="entry name" value="Guanylate_cyc"/>
    <property type="match status" value="1"/>
</dbReference>
<dbReference type="InterPro" id="IPR050697">
    <property type="entry name" value="Adenylyl/Guanylyl_Cyclase_3/4"/>
</dbReference>
<dbReference type="SUPFAM" id="SSF55073">
    <property type="entry name" value="Nucleotide cyclase"/>
    <property type="match status" value="1"/>
</dbReference>